<dbReference type="InterPro" id="IPR028083">
    <property type="entry name" value="Spt6_acidic_N_dom"/>
</dbReference>
<keyword evidence="11" id="KW-0648">Protein biosynthesis</keyword>
<dbReference type="SUPFAM" id="SSF47781">
    <property type="entry name" value="RuvA domain 2-like"/>
    <property type="match status" value="2"/>
</dbReference>
<reference evidence="11 12" key="1">
    <citation type="submission" date="2024-06" db="EMBL/GenBank/DDBJ databases">
        <title>Complete genome of Phlyctema vagabunda strain 19-DSS-EL-015.</title>
        <authorList>
            <person name="Fiorenzani C."/>
        </authorList>
    </citation>
    <scope>NUCLEOTIDE SEQUENCE [LARGE SCALE GENOMIC DNA]</scope>
    <source>
        <strain evidence="11 12">19-DSS-EL-015</strain>
    </source>
</reference>
<dbReference type="InterPro" id="IPR012340">
    <property type="entry name" value="NA-bd_OB-fold"/>
</dbReference>
<dbReference type="InterPro" id="IPR012337">
    <property type="entry name" value="RNaseH-like_sf"/>
</dbReference>
<dbReference type="PIRSF" id="PIRSF036947">
    <property type="entry name" value="Spt6"/>
    <property type="match status" value="1"/>
</dbReference>
<dbReference type="Gene3D" id="1.10.10.2740">
    <property type="entry name" value="Spt6, Death-like domain"/>
    <property type="match status" value="1"/>
</dbReference>
<dbReference type="InterPro" id="IPR049540">
    <property type="entry name" value="Spt6-like_S1"/>
</dbReference>
<keyword evidence="4" id="KW-0158">Chromosome</keyword>
<dbReference type="InterPro" id="IPR028088">
    <property type="entry name" value="Spt6_HTH_DNA-bd_dom"/>
</dbReference>
<dbReference type="Gene3D" id="2.40.50.140">
    <property type="entry name" value="Nucleic acid-binding proteins"/>
    <property type="match status" value="1"/>
</dbReference>
<feature type="compositionally biased region" description="Acidic residues" evidence="9">
    <location>
        <begin position="11"/>
        <end position="26"/>
    </location>
</feature>
<dbReference type="SUPFAM" id="SSF53098">
    <property type="entry name" value="Ribonuclease H-like"/>
    <property type="match status" value="1"/>
</dbReference>
<dbReference type="PANTHER" id="PTHR10145:SF6">
    <property type="entry name" value="TRANSCRIPTION ELONGATION FACTOR SPT6"/>
    <property type="match status" value="1"/>
</dbReference>
<feature type="compositionally biased region" description="Acidic residues" evidence="9">
    <location>
        <begin position="45"/>
        <end position="56"/>
    </location>
</feature>
<dbReference type="InterPro" id="IPR017072">
    <property type="entry name" value="TF_Spt6"/>
</dbReference>
<evidence type="ECO:0000256" key="4">
    <source>
        <dbReference type="ARBA" id="ARBA00022454"/>
    </source>
</evidence>
<keyword evidence="5" id="KW-0727">SH2 domain</keyword>
<dbReference type="Pfam" id="PF14639">
    <property type="entry name" value="YqgF"/>
    <property type="match status" value="1"/>
</dbReference>
<comment type="caution">
    <text evidence="11">The sequence shown here is derived from an EMBL/GenBank/DDBJ whole genome shotgun (WGS) entry which is preliminary data.</text>
</comment>
<dbReference type="InterPro" id="IPR028231">
    <property type="entry name" value="Spt6_YqgF"/>
</dbReference>
<evidence type="ECO:0000256" key="5">
    <source>
        <dbReference type="ARBA" id="ARBA00022999"/>
    </source>
</evidence>
<dbReference type="InterPro" id="IPR010994">
    <property type="entry name" value="RuvA_2-like"/>
</dbReference>
<dbReference type="Gene3D" id="1.10.150.850">
    <property type="entry name" value="Spt6, helix-hairpin-helix domain"/>
    <property type="match status" value="1"/>
</dbReference>
<dbReference type="Gene3D" id="1.10.3500.10">
    <property type="entry name" value="Tex N-terminal region-like"/>
    <property type="match status" value="1"/>
</dbReference>
<evidence type="ECO:0000256" key="6">
    <source>
        <dbReference type="ARBA" id="ARBA00023163"/>
    </source>
</evidence>
<evidence type="ECO:0000256" key="2">
    <source>
        <dbReference type="ARBA" id="ARBA00004286"/>
    </source>
</evidence>
<dbReference type="PROSITE" id="PS50126">
    <property type="entry name" value="S1"/>
    <property type="match status" value="1"/>
</dbReference>
<dbReference type="InterPro" id="IPR036860">
    <property type="entry name" value="SH2_dom_sf"/>
</dbReference>
<dbReference type="Gene3D" id="3.30.420.140">
    <property type="entry name" value="YqgF/RNase H-like domain"/>
    <property type="match status" value="1"/>
</dbReference>
<dbReference type="InterPro" id="IPR035018">
    <property type="entry name" value="Spt6_SH2_C"/>
</dbReference>
<dbReference type="InterPro" id="IPR035019">
    <property type="entry name" value="Spt6_SH2_N"/>
</dbReference>
<evidence type="ECO:0000259" key="10">
    <source>
        <dbReference type="PROSITE" id="PS50126"/>
    </source>
</evidence>
<keyword evidence="12" id="KW-1185">Reference proteome</keyword>
<dbReference type="CDD" id="cd09928">
    <property type="entry name" value="SH2_Cterm_SPT6_like"/>
    <property type="match status" value="1"/>
</dbReference>
<feature type="compositionally biased region" description="Acidic residues" evidence="9">
    <location>
        <begin position="176"/>
        <end position="189"/>
    </location>
</feature>
<dbReference type="InterPro" id="IPR055179">
    <property type="entry name" value="Tex-like_central_region"/>
</dbReference>
<dbReference type="Pfam" id="PF14635">
    <property type="entry name" value="HHH_7"/>
    <property type="match status" value="1"/>
</dbReference>
<dbReference type="SUPFAM" id="SSF55550">
    <property type="entry name" value="SH2 domain"/>
    <property type="match status" value="1"/>
</dbReference>
<evidence type="ECO:0000256" key="8">
    <source>
        <dbReference type="PIRNR" id="PIRNR036947"/>
    </source>
</evidence>
<dbReference type="InterPro" id="IPR042066">
    <property type="entry name" value="Spt6_death-like"/>
</dbReference>
<feature type="compositionally biased region" description="Basic residues" evidence="9">
    <location>
        <begin position="79"/>
        <end position="89"/>
    </location>
</feature>
<feature type="compositionally biased region" description="Basic and acidic residues" evidence="9">
    <location>
        <begin position="131"/>
        <end position="143"/>
    </location>
</feature>
<evidence type="ECO:0000256" key="3">
    <source>
        <dbReference type="ARBA" id="ARBA00009253"/>
    </source>
</evidence>
<keyword evidence="11" id="KW-0251">Elongation factor</keyword>
<keyword evidence="7 8" id="KW-0539">Nucleus</keyword>
<dbReference type="EMBL" id="JBFCZG010000003">
    <property type="protein sequence ID" value="KAL3424596.1"/>
    <property type="molecule type" value="Genomic_DNA"/>
</dbReference>
<feature type="compositionally biased region" description="Basic and acidic residues" evidence="9">
    <location>
        <begin position="190"/>
        <end position="203"/>
    </location>
</feature>
<evidence type="ECO:0000256" key="1">
    <source>
        <dbReference type="ARBA" id="ARBA00004123"/>
    </source>
</evidence>
<evidence type="ECO:0000256" key="9">
    <source>
        <dbReference type="SAM" id="MobiDB-lite"/>
    </source>
</evidence>
<organism evidence="11 12">
    <name type="scientific">Phlyctema vagabunda</name>
    <dbReference type="NCBI Taxonomy" id="108571"/>
    <lineage>
        <taxon>Eukaryota</taxon>
        <taxon>Fungi</taxon>
        <taxon>Dikarya</taxon>
        <taxon>Ascomycota</taxon>
        <taxon>Pezizomycotina</taxon>
        <taxon>Leotiomycetes</taxon>
        <taxon>Helotiales</taxon>
        <taxon>Dermateaceae</taxon>
        <taxon>Phlyctema</taxon>
    </lineage>
</organism>
<comment type="function">
    <text evidence="8">Plays a role in maintenance of chromatin structure during RNA polymerase II transcription elongation thereby repressing transcription initiation from cryptic promoters. Mediates the reassembly of nucleosomes onto the promoters of at least a selected set of genes during repression; the nucleosome reassembly is essential for transcriptional repression.</text>
</comment>
<dbReference type="GO" id="GO:0003746">
    <property type="term" value="F:translation elongation factor activity"/>
    <property type="evidence" value="ECO:0007669"/>
    <property type="project" value="UniProtKB-KW"/>
</dbReference>
<dbReference type="Pfam" id="PF14641">
    <property type="entry name" value="HTH_44"/>
    <property type="match status" value="1"/>
</dbReference>
<dbReference type="PANTHER" id="PTHR10145">
    <property type="entry name" value="TRANSCRIPTION ELONGATION FACTOR SPT6"/>
    <property type="match status" value="1"/>
</dbReference>
<dbReference type="Pfam" id="PF22706">
    <property type="entry name" value="Tex_central_region"/>
    <property type="match status" value="1"/>
</dbReference>
<evidence type="ECO:0000256" key="7">
    <source>
        <dbReference type="ARBA" id="ARBA00023242"/>
    </source>
</evidence>
<protein>
    <recommendedName>
        <fullName evidence="8">Transcription elongation factor Spt6</fullName>
    </recommendedName>
</protein>
<proteinExistence type="inferred from homology"/>
<sequence length="1418" mass="163217">MSMRDLIQGEADVDDEENDESFDEDTGEMRSAPKNANGNGHLDDSSEEEDDDDDEEAARAVRDGFIIDDEDEEPDERERRRRKDKKRRRAEREEEEAVLDEEDLDLIGEANPEWERKSAAQPKLKRLKRGHRDEEDRGRERGLAEIFSDDDEVDAGNDPASERRFARPDHQRVDEFADFIEEDELEDDEERQRHQEELEVARPRERGYIGNGEASGLDKDALDDMEAIFGNGEDYDWALALEDEENMREVGEHSLELKDVFEPSQLAERLLTDEDNQIRWADEPERFQLDRKPYKHVQITDEQFKEEARWITSLIWPKKQLDHDLRNPFTKAIGKVLEFFVVDEVEVPYVFQHRKDYLIHATKTPARPDPNNPDAPEYVVSAEKLLNQDDLWRILELDLKFRALIDKRNVLEKTYDNLKATGVETDTMFEAMLPAAATMEELQDIQDYVYFQYSSQLKDVAATNGEVKDIKRRPGAKSSIFDRVRKGRAYNFVRAYGITADQVAQNALREARKQYTEDHPQRPIDLADSLTSDDEFQTGDSVIQAARQTFAEELFMNPRMRKHFRMNYYMMGVVNCKRTEKGLRKIDEHHQYYELKYLQNQTFGDIASKPEMFLKMLKAEEEGLLEVRVALENEPVFKKQLFAEFASDNYSELADAWNDERQKVLNIAFAKLERVITKGVKESMRTECQDSILKLCREEYSRKLDQAPYKPKGMVLGTVPRVLALSNGNGDPSRDAVCWAWVEEDGRVLEHGKFDNLSRNESAREAFVELVKRRKPDVLAIGGFSVETHKLITNLKALVDERGLEGAEFEDQEMGQDRSEPLELVVVNDEVARLYKDSPRAALDHPTLVPLTRYCVALAKYLQNPMKEYAALGKDVASLSFHPSQQLLPEDKLRRQLDTAMVDMVNLCGVDINEAIGDAYTANLLPFVCGLGPRKATSVLKAININGGIVNTRDELVGDPDSGKLPVVGPRVWNNCASFLYIEYDSSTPTSDYLDNTRVHPEDYELGRKMAADALELDEEDVKAEVDESGPGAIVRRLIKDDEQEKVNDLILEEYAEQLERNYNQRKRATLETIRAELQQPYEELRRNFALLSDDEIFTMLTGETMDSLCEGMIVSVNIRVAKEDFMIVKLDSGIEGRVESQDGSEHETPLNRLFSIGQTAQAKLLELDRQNFNARLSLRESILRIPYRKRVDHEPGSWDVVQERNDREELREKDKATGRTQRVVKHPLFRPFNSTQAEEYLGSQAPGDAVIRPSSKGNDHLAVTWKVTDGVYQHLDVLELQKDNEFSVGRQLRIGGKYNYSDLDELIVDHVKAMAKKVDEMMQHEKYQSGSRTETEKWLTTYTEANPKRSVYAFCLDQRHPGYFYLCFKAGQQARVNSWPVRVVPNAFELMKSPYPDMKALCNGFKMRHANEVSRRG</sequence>
<dbReference type="Gene3D" id="3.30.505.10">
    <property type="entry name" value="SH2 domain"/>
    <property type="match status" value="2"/>
</dbReference>
<dbReference type="SUPFAM" id="SSF50249">
    <property type="entry name" value="Nucleic acid-binding proteins"/>
    <property type="match status" value="1"/>
</dbReference>
<accession>A0ABR4PNU0</accession>
<keyword evidence="6 8" id="KW-0804">Transcription</keyword>
<feature type="region of interest" description="Disordered" evidence="9">
    <location>
        <begin position="1"/>
        <end position="203"/>
    </location>
</feature>
<dbReference type="InterPro" id="IPR023323">
    <property type="entry name" value="Tex-like_dom_sf"/>
</dbReference>
<dbReference type="Pfam" id="PF21710">
    <property type="entry name" value="Spt6_S1"/>
    <property type="match status" value="1"/>
</dbReference>
<dbReference type="InterPro" id="IPR032706">
    <property type="entry name" value="Spt6_HHH"/>
</dbReference>
<feature type="compositionally biased region" description="Acidic residues" evidence="9">
    <location>
        <begin position="93"/>
        <end position="106"/>
    </location>
</feature>
<feature type="compositionally biased region" description="Acidic residues" evidence="9">
    <location>
        <begin position="66"/>
        <end position="75"/>
    </location>
</feature>
<dbReference type="InterPro" id="IPR023319">
    <property type="entry name" value="Tex-like_HTH_dom_sf"/>
</dbReference>
<dbReference type="InterPro" id="IPR035420">
    <property type="entry name" value="Spt6_SH2"/>
</dbReference>
<dbReference type="Gene3D" id="1.10.10.650">
    <property type="entry name" value="RuvA domain 2-like"/>
    <property type="match status" value="1"/>
</dbReference>
<dbReference type="CDD" id="cd09918">
    <property type="entry name" value="SH2_Nterm_SPT6_like"/>
    <property type="match status" value="1"/>
</dbReference>
<feature type="domain" description="S1 motif" evidence="10">
    <location>
        <begin position="1112"/>
        <end position="1180"/>
    </location>
</feature>
<dbReference type="InterPro" id="IPR037027">
    <property type="entry name" value="YqgF/RNaseH-like_dom_sf"/>
</dbReference>
<dbReference type="SUPFAM" id="SSF158832">
    <property type="entry name" value="Tex N-terminal region-like"/>
    <property type="match status" value="1"/>
</dbReference>
<feature type="compositionally biased region" description="Basic and acidic residues" evidence="9">
    <location>
        <begin position="160"/>
        <end position="175"/>
    </location>
</feature>
<dbReference type="InterPro" id="IPR003029">
    <property type="entry name" value="S1_domain"/>
</dbReference>
<name>A0ABR4PNU0_9HELO</name>
<comment type="subcellular location">
    <subcellularLocation>
        <location evidence="2">Chromosome</location>
    </subcellularLocation>
    <subcellularLocation>
        <location evidence="1 8">Nucleus</location>
    </subcellularLocation>
</comment>
<gene>
    <name evidence="11" type="ORF">PVAG01_03877</name>
</gene>
<dbReference type="Pfam" id="PF14632">
    <property type="entry name" value="SPT6_acidic"/>
    <property type="match status" value="1"/>
</dbReference>
<evidence type="ECO:0000313" key="11">
    <source>
        <dbReference type="EMBL" id="KAL3424596.1"/>
    </source>
</evidence>
<evidence type="ECO:0000313" key="12">
    <source>
        <dbReference type="Proteomes" id="UP001629113"/>
    </source>
</evidence>
<dbReference type="Proteomes" id="UP001629113">
    <property type="component" value="Unassembled WGS sequence"/>
</dbReference>
<dbReference type="Pfam" id="PF14633">
    <property type="entry name" value="SH2_2"/>
    <property type="match status" value="1"/>
</dbReference>
<comment type="similarity">
    <text evidence="3 8">Belongs to the SPT6 family.</text>
</comment>